<proteinExistence type="predicted"/>
<dbReference type="Pfam" id="PF01841">
    <property type="entry name" value="Transglut_core"/>
    <property type="match status" value="1"/>
</dbReference>
<dbReference type="AlphaFoldDB" id="A0A4U1IAH3"/>
<dbReference type="PANTHER" id="PTHR33490">
    <property type="entry name" value="BLR5614 PROTEIN-RELATED"/>
    <property type="match status" value="1"/>
</dbReference>
<dbReference type="Proteomes" id="UP000309215">
    <property type="component" value="Unassembled WGS sequence"/>
</dbReference>
<keyword evidence="3" id="KW-1185">Reference proteome</keyword>
<comment type="caution">
    <text evidence="2">The sequence shown here is derived from an EMBL/GenBank/DDBJ whole genome shotgun (WGS) entry which is preliminary data.</text>
</comment>
<dbReference type="RefSeq" id="WP_136936481.1">
    <property type="nucleotide sequence ID" value="NZ_SSMQ01000152.1"/>
</dbReference>
<organism evidence="2 3">
    <name type="scientific">Polyangium fumosum</name>
    <dbReference type="NCBI Taxonomy" id="889272"/>
    <lineage>
        <taxon>Bacteria</taxon>
        <taxon>Pseudomonadati</taxon>
        <taxon>Myxococcota</taxon>
        <taxon>Polyangia</taxon>
        <taxon>Polyangiales</taxon>
        <taxon>Polyangiaceae</taxon>
        <taxon>Polyangium</taxon>
    </lineage>
</organism>
<accession>A0A4U1IAH3</accession>
<dbReference type="OrthoDB" id="9804872at2"/>
<sequence length="152" mass="17451">MIRPRIVHFPSNLAKARYMAEGSKRDLLLPEVQRWAAVFRRLPMNERAAAILKFCQYAIDYVRDPKREVLEDSAVTLCRGFGDCDAKTRVFVAICRACGIPAREKPVRPEQDFPHILAEVFVNGRWQPADPTILNSTIGRIPPAWLARTNYW</sequence>
<dbReference type="InterPro" id="IPR002931">
    <property type="entry name" value="Transglutaminase-like"/>
</dbReference>
<dbReference type="EMBL" id="SSMQ01000152">
    <property type="protein sequence ID" value="TKC90541.1"/>
    <property type="molecule type" value="Genomic_DNA"/>
</dbReference>
<name>A0A4U1IAH3_9BACT</name>
<evidence type="ECO:0000259" key="1">
    <source>
        <dbReference type="SMART" id="SM00460"/>
    </source>
</evidence>
<evidence type="ECO:0000313" key="2">
    <source>
        <dbReference type="EMBL" id="TKC90541.1"/>
    </source>
</evidence>
<dbReference type="InterPro" id="IPR038765">
    <property type="entry name" value="Papain-like_cys_pep_sf"/>
</dbReference>
<reference evidence="2 3" key="1">
    <citation type="submission" date="2019-04" db="EMBL/GenBank/DDBJ databases">
        <authorList>
            <person name="Li Y."/>
            <person name="Wang J."/>
        </authorList>
    </citation>
    <scope>NUCLEOTIDE SEQUENCE [LARGE SCALE GENOMIC DNA]</scope>
    <source>
        <strain evidence="2 3">DSM 14668</strain>
    </source>
</reference>
<dbReference type="PANTHER" id="PTHR33490:SF3">
    <property type="entry name" value="CONSERVED INTEGRAL MEMBRANE PROTEIN"/>
    <property type="match status" value="1"/>
</dbReference>
<gene>
    <name evidence="2" type="ORF">E8A74_51000</name>
</gene>
<evidence type="ECO:0000313" key="3">
    <source>
        <dbReference type="Proteomes" id="UP000309215"/>
    </source>
</evidence>
<dbReference type="SMART" id="SM00460">
    <property type="entry name" value="TGc"/>
    <property type="match status" value="1"/>
</dbReference>
<feature type="domain" description="Transglutaminase-like" evidence="1">
    <location>
        <begin position="76"/>
        <end position="133"/>
    </location>
</feature>
<dbReference type="Gene3D" id="3.10.620.30">
    <property type="match status" value="1"/>
</dbReference>
<protein>
    <recommendedName>
        <fullName evidence="1">Transglutaminase-like domain-containing protein</fullName>
    </recommendedName>
</protein>
<dbReference type="SUPFAM" id="SSF54001">
    <property type="entry name" value="Cysteine proteinases"/>
    <property type="match status" value="1"/>
</dbReference>